<proteinExistence type="predicted"/>
<keyword evidence="4" id="KW-1185">Reference proteome</keyword>
<evidence type="ECO:0000256" key="1">
    <source>
        <dbReference type="SAM" id="MobiDB-lite"/>
    </source>
</evidence>
<feature type="region of interest" description="Disordered" evidence="1">
    <location>
        <begin position="227"/>
        <end position="257"/>
    </location>
</feature>
<evidence type="ECO:0000313" key="3">
    <source>
        <dbReference type="EnsemblMetazoa" id="HelroP160582"/>
    </source>
</evidence>
<dbReference type="EMBL" id="AMQM01000625">
    <property type="status" value="NOT_ANNOTATED_CDS"/>
    <property type="molecule type" value="Genomic_DNA"/>
</dbReference>
<evidence type="ECO:0000313" key="2">
    <source>
        <dbReference type="EMBL" id="ESO06411.1"/>
    </source>
</evidence>
<dbReference type="HOGENOM" id="CLU_693139_0_0_1"/>
<gene>
    <name evidence="3" type="primary">20198811</name>
    <name evidence="2" type="ORF">HELRODRAFT_160582</name>
</gene>
<dbReference type="AlphaFoldDB" id="T1EQG1"/>
<dbReference type="EnsemblMetazoa" id="HelroT160582">
    <property type="protein sequence ID" value="HelroP160582"/>
    <property type="gene ID" value="HelroG160582"/>
</dbReference>
<dbReference type="EMBL" id="KB096324">
    <property type="protein sequence ID" value="ESO06411.1"/>
    <property type="molecule type" value="Genomic_DNA"/>
</dbReference>
<feature type="compositionally biased region" description="Low complexity" evidence="1">
    <location>
        <begin position="310"/>
        <end position="359"/>
    </location>
</feature>
<feature type="compositionally biased region" description="Basic residues" evidence="1">
    <location>
        <begin position="230"/>
        <end position="242"/>
    </location>
</feature>
<feature type="region of interest" description="Disordered" evidence="1">
    <location>
        <begin position="285"/>
        <end position="365"/>
    </location>
</feature>
<reference evidence="2 4" key="2">
    <citation type="journal article" date="2013" name="Nature">
        <title>Insights into bilaterian evolution from three spiralian genomes.</title>
        <authorList>
            <person name="Simakov O."/>
            <person name="Marletaz F."/>
            <person name="Cho S.J."/>
            <person name="Edsinger-Gonzales E."/>
            <person name="Havlak P."/>
            <person name="Hellsten U."/>
            <person name="Kuo D.H."/>
            <person name="Larsson T."/>
            <person name="Lv J."/>
            <person name="Arendt D."/>
            <person name="Savage R."/>
            <person name="Osoegawa K."/>
            <person name="de Jong P."/>
            <person name="Grimwood J."/>
            <person name="Chapman J.A."/>
            <person name="Shapiro H."/>
            <person name="Aerts A."/>
            <person name="Otillar R.P."/>
            <person name="Terry A.Y."/>
            <person name="Boore J.L."/>
            <person name="Grigoriev I.V."/>
            <person name="Lindberg D.R."/>
            <person name="Seaver E.C."/>
            <person name="Weisblat D.A."/>
            <person name="Putnam N.H."/>
            <person name="Rokhsar D.S."/>
        </authorList>
    </citation>
    <scope>NUCLEOTIDE SEQUENCE</scope>
</reference>
<feature type="compositionally biased region" description="Low complexity" evidence="1">
    <location>
        <begin position="243"/>
        <end position="257"/>
    </location>
</feature>
<accession>T1EQG1</accession>
<protein>
    <submittedName>
        <fullName evidence="2 3">Uncharacterized protein</fullName>
    </submittedName>
</protein>
<dbReference type="RefSeq" id="XP_009015779.1">
    <property type="nucleotide sequence ID" value="XM_009017531.1"/>
</dbReference>
<dbReference type="CTD" id="20198811"/>
<organism evidence="3 4">
    <name type="scientific">Helobdella robusta</name>
    <name type="common">Californian leech</name>
    <dbReference type="NCBI Taxonomy" id="6412"/>
    <lineage>
        <taxon>Eukaryota</taxon>
        <taxon>Metazoa</taxon>
        <taxon>Spiralia</taxon>
        <taxon>Lophotrochozoa</taxon>
        <taxon>Annelida</taxon>
        <taxon>Clitellata</taxon>
        <taxon>Hirudinea</taxon>
        <taxon>Rhynchobdellida</taxon>
        <taxon>Glossiphoniidae</taxon>
        <taxon>Helobdella</taxon>
    </lineage>
</organism>
<evidence type="ECO:0000313" key="4">
    <source>
        <dbReference type="Proteomes" id="UP000015101"/>
    </source>
</evidence>
<name>T1EQG1_HELRO</name>
<sequence length="398" mass="45094">MEQATATCHIDATNNTYVQVEDSGYIGCKIGLPGVNSESFLPFNVVALHTHIHHTVPVYNMWWSSPSSSGADFNSMVFRPNEDLSFVEQEQVFFVCHVNGSYPQPRVRVHIGSEDISHYFASTARLIRVSGVRGLQPVYYSVELTNRSLSIDYRYNDKELKCSASMTPVAGGTWDVESTSIVVKITEYRPKIFCNKKLGIKIGENFTFSCIVKSSPKLHNLTFFKQASAHQHRKQHHHHKQQHLQQQIQPPKHQQSLIAATSTTKSMMPFMPLISRLPKTTTATTTKQMPLKFNNFNNHNNDDDDDNKNNNRNQDINDSNSNSKYSSTNKRNNNSKNSNSNGNNSDANYDNSDSNNSTDQFLDDFPPKLVTEDMVIMTDDLHGRVLDHNNNIVNVMMM</sequence>
<dbReference type="InParanoid" id="T1EQG1"/>
<reference evidence="4" key="1">
    <citation type="submission" date="2012-12" db="EMBL/GenBank/DDBJ databases">
        <authorList>
            <person name="Hellsten U."/>
            <person name="Grimwood J."/>
            <person name="Chapman J.A."/>
            <person name="Shapiro H."/>
            <person name="Aerts A."/>
            <person name="Otillar R.P."/>
            <person name="Terry A.Y."/>
            <person name="Boore J.L."/>
            <person name="Simakov O."/>
            <person name="Marletaz F."/>
            <person name="Cho S.-J."/>
            <person name="Edsinger-Gonzales E."/>
            <person name="Havlak P."/>
            <person name="Kuo D.-H."/>
            <person name="Larsson T."/>
            <person name="Lv J."/>
            <person name="Arendt D."/>
            <person name="Savage R."/>
            <person name="Osoegawa K."/>
            <person name="de Jong P."/>
            <person name="Lindberg D.R."/>
            <person name="Seaver E.C."/>
            <person name="Weisblat D.A."/>
            <person name="Putnam N.H."/>
            <person name="Grigoriev I.V."/>
            <person name="Rokhsar D.S."/>
        </authorList>
    </citation>
    <scope>NUCLEOTIDE SEQUENCE</scope>
</reference>
<dbReference type="GeneID" id="20198811"/>
<reference evidence="3" key="3">
    <citation type="submission" date="2015-06" db="UniProtKB">
        <authorList>
            <consortium name="EnsemblMetazoa"/>
        </authorList>
    </citation>
    <scope>IDENTIFICATION</scope>
</reference>
<dbReference type="Proteomes" id="UP000015101">
    <property type="component" value="Unassembled WGS sequence"/>
</dbReference>
<dbReference type="KEGG" id="hro:HELRODRAFT_160582"/>